<protein>
    <submittedName>
        <fullName evidence="2">Putative inhibitor of MCP methylation</fullName>
    </submittedName>
</protein>
<dbReference type="InterPro" id="IPR028976">
    <property type="entry name" value="CheC-like_sf"/>
</dbReference>
<sequence>MCKGGISIVYTDIVKAFRENSKDIIKQLLNIDLLDKKVEVQDYIFFNNHITVISGVIIDDVSFQFTISMPKELGLTIASKILGVPIVIIDESCINIILEMTKLIIGNSCLKLKHEETYPKMTSIGVIYGDNYRYMLDDGKIVYIPFSLFEQEFIIAFGPIQFHE</sequence>
<gene>
    <name evidence="2" type="ORF">CLPU_1c03020</name>
</gene>
<keyword evidence="3" id="KW-1185">Reference proteome</keyword>
<keyword evidence="1" id="KW-0145">Chemotaxis</keyword>
<dbReference type="Gene3D" id="3.40.1550.10">
    <property type="entry name" value="CheC-like"/>
    <property type="match status" value="1"/>
</dbReference>
<dbReference type="InterPro" id="IPR038756">
    <property type="entry name" value="CheX-like"/>
</dbReference>
<dbReference type="RefSeq" id="WP_050353860.1">
    <property type="nucleotide sequence ID" value="NZ_LGSS01000001.1"/>
</dbReference>
<dbReference type="GO" id="GO:0006935">
    <property type="term" value="P:chemotaxis"/>
    <property type="evidence" value="ECO:0007669"/>
    <property type="project" value="UniProtKB-KW"/>
</dbReference>
<evidence type="ECO:0000256" key="1">
    <source>
        <dbReference type="ARBA" id="ARBA00022500"/>
    </source>
</evidence>
<name>A0A0L0WF76_GOTPU</name>
<dbReference type="STRING" id="1503.CLPU_1c03020"/>
<dbReference type="SUPFAM" id="SSF103039">
    <property type="entry name" value="CheC-like"/>
    <property type="match status" value="1"/>
</dbReference>
<accession>A0A0L0WF76</accession>
<dbReference type="Proteomes" id="UP000037267">
    <property type="component" value="Unassembled WGS sequence"/>
</dbReference>
<evidence type="ECO:0000313" key="2">
    <source>
        <dbReference type="EMBL" id="KNF10137.1"/>
    </source>
</evidence>
<dbReference type="PANTHER" id="PTHR39452">
    <property type="entry name" value="CHEY-P PHOSPHATASE CHEX"/>
    <property type="match status" value="1"/>
</dbReference>
<organism evidence="2 3">
    <name type="scientific">Gottschalkia purinilytica</name>
    <name type="common">Clostridium purinilyticum</name>
    <dbReference type="NCBI Taxonomy" id="1503"/>
    <lineage>
        <taxon>Bacteria</taxon>
        <taxon>Bacillati</taxon>
        <taxon>Bacillota</taxon>
        <taxon>Tissierellia</taxon>
        <taxon>Tissierellales</taxon>
        <taxon>Gottschalkiaceae</taxon>
        <taxon>Gottschalkia</taxon>
    </lineage>
</organism>
<proteinExistence type="predicted"/>
<comment type="caution">
    <text evidence="2">The sequence shown here is derived from an EMBL/GenBank/DDBJ whole genome shotgun (WGS) entry which is preliminary data.</text>
</comment>
<reference evidence="3" key="1">
    <citation type="submission" date="2015-07" db="EMBL/GenBank/DDBJ databases">
        <title>Draft genome sequence of the purine-degrading Gottschalkia purinilyticum DSM 1384 (formerly Clostridium purinilyticum).</title>
        <authorList>
            <person name="Poehlein A."/>
            <person name="Schiel-Bengelsdorf B."/>
            <person name="Bengelsdorf F.R."/>
            <person name="Daniel R."/>
            <person name="Duerre P."/>
        </authorList>
    </citation>
    <scope>NUCLEOTIDE SEQUENCE [LARGE SCALE GENOMIC DNA]</scope>
    <source>
        <strain evidence="3">DSM 1384</strain>
    </source>
</reference>
<dbReference type="EMBL" id="LGSS01000001">
    <property type="protein sequence ID" value="KNF10137.1"/>
    <property type="molecule type" value="Genomic_DNA"/>
</dbReference>
<dbReference type="AlphaFoldDB" id="A0A0L0WF76"/>
<dbReference type="PANTHER" id="PTHR39452:SF1">
    <property type="entry name" value="CHEY-P PHOSPHATASE CHEX"/>
    <property type="match status" value="1"/>
</dbReference>
<evidence type="ECO:0000313" key="3">
    <source>
        <dbReference type="Proteomes" id="UP000037267"/>
    </source>
</evidence>